<protein>
    <recommendedName>
        <fullName evidence="3">DNA-binding response regulator, NarL/FixJ family, contains REC and HTH domains</fullName>
    </recommendedName>
</protein>
<dbReference type="InterPro" id="IPR051015">
    <property type="entry name" value="EvgA-like"/>
</dbReference>
<dbReference type="RefSeq" id="WP_019945855.1">
    <property type="nucleotide sequence ID" value="NZ_BMLI01000002.1"/>
</dbReference>
<dbReference type="Gene3D" id="3.40.50.2300">
    <property type="match status" value="1"/>
</dbReference>
<sequence length="192" mass="21991">MKSHLTEEKYQIIIVDSRPMFRSGIKSAMQPMMPGCTFSEFDLLPDLSMESAVECYTYFFLRAGDMSNKVIISAIKKIRSVYLNCKLILFDYQHQIGNIIHFFREKIDAYLPDDFGDHELNDCIKSLASNRLYVNMQITIDLLITTPRVSQRKKNTLMPAEMKVASLLVSGLSQSPVAKRLDRKIPTISTIK</sequence>
<comment type="caution">
    <text evidence="1">The sequence shown here is derived from an EMBL/GenBank/DDBJ whole genome shotgun (WGS) entry which is preliminary data.</text>
</comment>
<dbReference type="EMBL" id="BMLI01000002">
    <property type="protein sequence ID" value="GGN07326.1"/>
    <property type="molecule type" value="Genomic_DNA"/>
</dbReference>
<gene>
    <name evidence="1" type="ORF">GCM10010967_48580</name>
</gene>
<evidence type="ECO:0000313" key="2">
    <source>
        <dbReference type="Proteomes" id="UP000632339"/>
    </source>
</evidence>
<evidence type="ECO:0008006" key="3">
    <source>
        <dbReference type="Google" id="ProtNLM"/>
    </source>
</evidence>
<keyword evidence="2" id="KW-1185">Reference proteome</keyword>
<reference evidence="2" key="1">
    <citation type="journal article" date="2019" name="Int. J. Syst. Evol. Microbiol.">
        <title>The Global Catalogue of Microorganisms (GCM) 10K type strain sequencing project: providing services to taxonomists for standard genome sequencing and annotation.</title>
        <authorList>
            <consortium name="The Broad Institute Genomics Platform"/>
            <consortium name="The Broad Institute Genome Sequencing Center for Infectious Disease"/>
            <person name="Wu L."/>
            <person name="Ma J."/>
        </authorList>
    </citation>
    <scope>NUCLEOTIDE SEQUENCE [LARGE SCALE GENOMIC DNA]</scope>
    <source>
        <strain evidence="2">CGMCC 1.6375</strain>
    </source>
</reference>
<organism evidence="1 2">
    <name type="scientific">Dyadobacter beijingensis</name>
    <dbReference type="NCBI Taxonomy" id="365489"/>
    <lineage>
        <taxon>Bacteria</taxon>
        <taxon>Pseudomonadati</taxon>
        <taxon>Bacteroidota</taxon>
        <taxon>Cytophagia</taxon>
        <taxon>Cytophagales</taxon>
        <taxon>Spirosomataceae</taxon>
        <taxon>Dyadobacter</taxon>
    </lineage>
</organism>
<dbReference type="Proteomes" id="UP000632339">
    <property type="component" value="Unassembled WGS sequence"/>
</dbReference>
<name>A0ABQ2II32_9BACT</name>
<accession>A0ABQ2II32</accession>
<dbReference type="PANTHER" id="PTHR45566">
    <property type="entry name" value="HTH-TYPE TRANSCRIPTIONAL REGULATOR YHJB-RELATED"/>
    <property type="match status" value="1"/>
</dbReference>
<dbReference type="PANTHER" id="PTHR45566:SF1">
    <property type="entry name" value="HTH-TYPE TRANSCRIPTIONAL REGULATOR YHJB-RELATED"/>
    <property type="match status" value="1"/>
</dbReference>
<evidence type="ECO:0000313" key="1">
    <source>
        <dbReference type="EMBL" id="GGN07326.1"/>
    </source>
</evidence>
<proteinExistence type="predicted"/>